<reference evidence="1" key="2">
    <citation type="journal article" date="2022" name="New Phytol.">
        <title>Evolutionary transition to the ectomycorrhizal habit in the genomes of a hyperdiverse lineage of mushroom-forming fungi.</title>
        <authorList>
            <person name="Looney B."/>
            <person name="Miyauchi S."/>
            <person name="Morin E."/>
            <person name="Drula E."/>
            <person name="Courty P.E."/>
            <person name="Kohler A."/>
            <person name="Kuo A."/>
            <person name="LaButti K."/>
            <person name="Pangilinan J."/>
            <person name="Lipzen A."/>
            <person name="Riley R."/>
            <person name="Andreopoulos W."/>
            <person name="He G."/>
            <person name="Johnson J."/>
            <person name="Nolan M."/>
            <person name="Tritt A."/>
            <person name="Barry K.W."/>
            <person name="Grigoriev I.V."/>
            <person name="Nagy L.G."/>
            <person name="Hibbett D."/>
            <person name="Henrissat B."/>
            <person name="Matheny P.B."/>
            <person name="Labbe J."/>
            <person name="Martin F.M."/>
        </authorList>
    </citation>
    <scope>NUCLEOTIDE SEQUENCE</scope>
    <source>
        <strain evidence="1">EC-137</strain>
    </source>
</reference>
<gene>
    <name evidence="1" type="ORF">K488DRAFT_53599</name>
</gene>
<keyword evidence="2" id="KW-1185">Reference proteome</keyword>
<dbReference type="Proteomes" id="UP000814128">
    <property type="component" value="Unassembled WGS sequence"/>
</dbReference>
<sequence length="447" mass="50905">VLSEFAAAEDTILDIILSQEAHKRFGEPCLCGQGICTVQCDECIWNDPSCEDCFIRQHRRDPYAHSLQLRHDGNQCPNEGKRILFTLVDINGIHGTYLHFCECVGAPAKYEQLLNAHLFPATMIHPQTAFSFRVLKQYHLMNLESKLPAQDFIGALRRLTDNAFTLSVPPGLYKHPRPKDILAELRHLLLVTLTVDGNHHLSKSEKNRTSDPTDESIWHGRAYMPHDRTYRGRIASLKGDGNIFKAEGDCDYLQAAQKQKLHKFKGQEITGVVNCQCGHVFILSSVDMQGGESVRNSDYALLHALSARLPGDLTRRSDEPPEILTAIAEAIESFEIVATYDMACITTVHLAHRFRENYPEFAALIEKIRWGIPTVHIVNHKERCQYQYSTLYQASFAWHHGETAEQAWAEMNQIGPIIRQMNSGRRQDTLNNHYGDWNWKKTMKIGM</sequence>
<proteinExistence type="predicted"/>
<protein>
    <submittedName>
        <fullName evidence="1">Uncharacterized protein</fullName>
    </submittedName>
</protein>
<comment type="caution">
    <text evidence="1">The sequence shown here is derived from an EMBL/GenBank/DDBJ whole genome shotgun (WGS) entry which is preliminary data.</text>
</comment>
<feature type="non-terminal residue" evidence="1">
    <location>
        <position position="1"/>
    </location>
</feature>
<evidence type="ECO:0000313" key="2">
    <source>
        <dbReference type="Proteomes" id="UP000814128"/>
    </source>
</evidence>
<dbReference type="EMBL" id="MU273608">
    <property type="protein sequence ID" value="KAI0030721.1"/>
    <property type="molecule type" value="Genomic_DNA"/>
</dbReference>
<accession>A0ACB8QGK2</accession>
<reference evidence="1" key="1">
    <citation type="submission" date="2021-02" db="EMBL/GenBank/DDBJ databases">
        <authorList>
            <consortium name="DOE Joint Genome Institute"/>
            <person name="Ahrendt S."/>
            <person name="Looney B.P."/>
            <person name="Miyauchi S."/>
            <person name="Morin E."/>
            <person name="Drula E."/>
            <person name="Courty P.E."/>
            <person name="Chicoki N."/>
            <person name="Fauchery L."/>
            <person name="Kohler A."/>
            <person name="Kuo A."/>
            <person name="Labutti K."/>
            <person name="Pangilinan J."/>
            <person name="Lipzen A."/>
            <person name="Riley R."/>
            <person name="Andreopoulos W."/>
            <person name="He G."/>
            <person name="Johnson J."/>
            <person name="Barry K.W."/>
            <person name="Grigoriev I.V."/>
            <person name="Nagy L."/>
            <person name="Hibbett D."/>
            <person name="Henrissat B."/>
            <person name="Matheny P.B."/>
            <person name="Labbe J."/>
            <person name="Martin F."/>
        </authorList>
    </citation>
    <scope>NUCLEOTIDE SEQUENCE</scope>
    <source>
        <strain evidence="1">EC-137</strain>
    </source>
</reference>
<organism evidence="1 2">
    <name type="scientific">Vararia minispora EC-137</name>
    <dbReference type="NCBI Taxonomy" id="1314806"/>
    <lineage>
        <taxon>Eukaryota</taxon>
        <taxon>Fungi</taxon>
        <taxon>Dikarya</taxon>
        <taxon>Basidiomycota</taxon>
        <taxon>Agaricomycotina</taxon>
        <taxon>Agaricomycetes</taxon>
        <taxon>Russulales</taxon>
        <taxon>Lachnocladiaceae</taxon>
        <taxon>Vararia</taxon>
    </lineage>
</organism>
<name>A0ACB8QGK2_9AGAM</name>
<evidence type="ECO:0000313" key="1">
    <source>
        <dbReference type="EMBL" id="KAI0030721.1"/>
    </source>
</evidence>